<evidence type="ECO:0000313" key="12">
    <source>
        <dbReference type="EMBL" id="AAU83866.1"/>
    </source>
</evidence>
<organism evidence="12">
    <name type="scientific">Uncultured archaeon GZfos26G2</name>
    <dbReference type="NCBI Taxonomy" id="3386331"/>
    <lineage>
        <taxon>Archaea</taxon>
        <taxon>Methanobacteriati</taxon>
        <taxon>Methanobacteriota</taxon>
        <taxon>Stenosarchaea group</taxon>
        <taxon>Methanomicrobia</taxon>
        <taxon>Candidatus Methanophagales</taxon>
        <taxon>Candidatus Methanophagaceae</taxon>
        <taxon>Candidatus Methanophaga</taxon>
    </lineage>
</organism>
<reference evidence="12" key="2">
    <citation type="submission" date="2004-08" db="EMBL/GenBank/DDBJ databases">
        <authorList>
            <person name="Putnam N."/>
            <person name="Detter J.C."/>
            <person name="Richardson P.M."/>
            <person name="Rokhsar D."/>
        </authorList>
    </citation>
    <scope>NUCLEOTIDE SEQUENCE</scope>
</reference>
<keyword evidence="3" id="KW-0378">Hydrolase</keyword>
<dbReference type="PIRSF" id="PIRSF037307">
    <property type="entry name" value="Lhr-like_helic_prd"/>
    <property type="match status" value="1"/>
</dbReference>
<evidence type="ECO:0000259" key="11">
    <source>
        <dbReference type="PROSITE" id="PS51194"/>
    </source>
</evidence>
<dbReference type="InterPro" id="IPR011545">
    <property type="entry name" value="DEAD/DEAH_box_helicase_dom"/>
</dbReference>
<dbReference type="GO" id="GO:0004386">
    <property type="term" value="F:helicase activity"/>
    <property type="evidence" value="ECO:0007669"/>
    <property type="project" value="UniProtKB-KW"/>
</dbReference>
<feature type="domain" description="Helicase ATP-binding" evidence="10">
    <location>
        <begin position="35"/>
        <end position="213"/>
    </location>
</feature>
<dbReference type="SMART" id="SM00490">
    <property type="entry name" value="HELICc"/>
    <property type="match status" value="1"/>
</dbReference>
<dbReference type="GO" id="GO:0005524">
    <property type="term" value="F:ATP binding"/>
    <property type="evidence" value="ECO:0007669"/>
    <property type="project" value="UniProtKB-KW"/>
</dbReference>
<evidence type="ECO:0000256" key="7">
    <source>
        <dbReference type="ARBA" id="ARBA00023204"/>
    </source>
</evidence>
<keyword evidence="5" id="KW-0067">ATP-binding</keyword>
<gene>
    <name evidence="12" type="ORF">GZ34H10_9</name>
</gene>
<evidence type="ECO:0000256" key="4">
    <source>
        <dbReference type="ARBA" id="ARBA00022806"/>
    </source>
</evidence>
<dbReference type="InterPro" id="IPR017170">
    <property type="entry name" value="Lhr-like"/>
</dbReference>
<keyword evidence="7" id="KW-0234">DNA repair</keyword>
<reference evidence="12" key="1">
    <citation type="journal article" date="2004" name="Science">
        <title>Reverse methanogenesis: testing the hypothesis with environmental genomics.</title>
        <authorList>
            <person name="Hallam S.J."/>
            <person name="Putnam N."/>
            <person name="Preston C.M."/>
            <person name="Detter J.C."/>
            <person name="Rokhsar D."/>
            <person name="Richardson P.M."/>
            <person name="DeLong E.F."/>
        </authorList>
    </citation>
    <scope>NUCLEOTIDE SEQUENCE</scope>
</reference>
<evidence type="ECO:0000259" key="10">
    <source>
        <dbReference type="PROSITE" id="PS51192"/>
    </source>
</evidence>
<evidence type="ECO:0000256" key="3">
    <source>
        <dbReference type="ARBA" id="ARBA00022801"/>
    </source>
</evidence>
<evidence type="ECO:0000256" key="5">
    <source>
        <dbReference type="ARBA" id="ARBA00022840"/>
    </source>
</evidence>
<dbReference type="InterPro" id="IPR014001">
    <property type="entry name" value="Helicase_ATP-bd"/>
</dbReference>
<dbReference type="EMBL" id="AY714861">
    <property type="protein sequence ID" value="AAU83866.1"/>
    <property type="molecule type" value="Genomic_DNA"/>
</dbReference>
<proteinExistence type="inferred from homology"/>
<dbReference type="PANTHER" id="PTHR47962">
    <property type="entry name" value="ATP-DEPENDENT HELICASE LHR-RELATED-RELATED"/>
    <property type="match status" value="1"/>
</dbReference>
<dbReference type="InterPro" id="IPR052511">
    <property type="entry name" value="ATP-dep_Helicase"/>
</dbReference>
<dbReference type="PANTHER" id="PTHR47962:SF5">
    <property type="entry name" value="ATP-DEPENDENT HELICASE LHR-RELATED"/>
    <property type="match status" value="1"/>
</dbReference>
<dbReference type="AlphaFoldDB" id="Q649R1"/>
<dbReference type="GO" id="GO:0003677">
    <property type="term" value="F:DNA binding"/>
    <property type="evidence" value="ECO:0007669"/>
    <property type="project" value="UniProtKB-KW"/>
</dbReference>
<keyword evidence="8" id="KW-0413">Isomerase</keyword>
<dbReference type="InterPro" id="IPR001650">
    <property type="entry name" value="Helicase_C-like"/>
</dbReference>
<dbReference type="Gene3D" id="3.40.50.300">
    <property type="entry name" value="P-loop containing nucleotide triphosphate hydrolases"/>
    <property type="match status" value="2"/>
</dbReference>
<dbReference type="InterPro" id="IPR045628">
    <property type="entry name" value="Lhr_WH_dom"/>
</dbReference>
<dbReference type="Pfam" id="PF08494">
    <property type="entry name" value="DEAD_assoc"/>
    <property type="match status" value="1"/>
</dbReference>
<sequence>MLLEPNIYSLFSNPIQKAIAEKGFSYPTEPQTRAIPYITEGKNVLLIAPTASGKTEAALLPVLDALIRTERGAGIKVLYITPLKALNRDMLERLQWWCKRLDLRLGVRHGDTSNREREAQAMAPPDILITTPETLQAIIPGRIMRQHLAVVKWVIVDEVHELACDKRGTQFALALERLRYLKKAEFQVIGLSATIGSPDRVAKFLVGTERECEIINVPVARSIAVEVFYPRADSADYKLAEELYTYPEVAARLQLMKKLVEEHKSTLIFTNTRSITEILGSRFRVWDLNFLVGVHHGSLSKPSRLNVEKGIKDGKLQGIICTSSLELGIDIGRLDFVIQYNSPRQVTRLLQRIGRSGHRIGGIANGAIVVQDSDDALESLVICRKALIDDLEPAGIPERPLDVLAHQIAGLLMAQGRWSFEEALALIKKAYPYRDLEEQELVSVLNYMHSRIPRLLWFSAEEKVFIRPKQIKPLYNYYFEHLSMIPEVRQFLVIDDDDKPVGVLDEAFVAEYAKAGNKFIEGGRVWKILHVYGDRIYVKHEDDPTGAIPSWVGEEIPVPYPVANEVGKIRGGLEEELESGKAVAEIGKELVQRYSCSEQTITRALDEVIEQEKGGYPVPTDKLLTLERWNEYIILQCSFGLLVNRTLAMILATVISDKIGAPVGVQQDPYRIMLRTESELEPEEVEAIILALSTGAIEKLAIDSLVRSRLFKHRFIHVARRFGAIVKKASLSDLDLDNLIRSFEGSAVFNEAIREAQDKDVDIKQTVGLLKQINEGELKISVLKGDDVSPVAGIVEVIKRGYELIPPDRMHKVIIKYVKARLLDESLTFVCTNCWRYVAVLRIHDVDALQCPECESKRIGAVQVDEELVKREIRKVKSKKEGRVVKDAIKSAELVSNYGKAALLTLAGKGIKPEDATEILEEEGAVNEHLIGLIIESEKEVLKRRFYRRGKDAKYPNHSFL</sequence>
<keyword evidence="1" id="KW-0547">Nucleotide-binding</keyword>
<dbReference type="SMART" id="SM00487">
    <property type="entry name" value="DEXDc"/>
    <property type="match status" value="1"/>
</dbReference>
<keyword evidence="6" id="KW-0238">DNA-binding</keyword>
<dbReference type="Pfam" id="PF00270">
    <property type="entry name" value="DEAD"/>
    <property type="match status" value="1"/>
</dbReference>
<dbReference type="SUPFAM" id="SSF52540">
    <property type="entry name" value="P-loop containing nucleoside triphosphate hydrolases"/>
    <property type="match status" value="1"/>
</dbReference>
<feature type="domain" description="Helicase C-terminal" evidence="11">
    <location>
        <begin position="251"/>
        <end position="404"/>
    </location>
</feature>
<dbReference type="PROSITE" id="PS51194">
    <property type="entry name" value="HELICASE_CTER"/>
    <property type="match status" value="1"/>
</dbReference>
<keyword evidence="4 12" id="KW-0347">Helicase</keyword>
<keyword evidence="2" id="KW-0227">DNA damage</keyword>
<evidence type="ECO:0000256" key="8">
    <source>
        <dbReference type="ARBA" id="ARBA00023235"/>
    </source>
</evidence>
<protein>
    <submittedName>
        <fullName evidence="12">ATP-dependent helicase</fullName>
    </submittedName>
</protein>
<dbReference type="PROSITE" id="PS51192">
    <property type="entry name" value="HELICASE_ATP_BIND_1"/>
    <property type="match status" value="1"/>
</dbReference>
<dbReference type="GO" id="GO:0140097">
    <property type="term" value="F:catalytic activity, acting on DNA"/>
    <property type="evidence" value="ECO:0007669"/>
    <property type="project" value="UniProtKB-ARBA"/>
</dbReference>
<evidence type="ECO:0000256" key="1">
    <source>
        <dbReference type="ARBA" id="ARBA00022741"/>
    </source>
</evidence>
<dbReference type="Pfam" id="PF00271">
    <property type="entry name" value="Helicase_C"/>
    <property type="match status" value="1"/>
</dbReference>
<dbReference type="InterPro" id="IPR013701">
    <property type="entry name" value="Lhr-like_DEAD/DEAH_assoc"/>
</dbReference>
<name>Q649R1_UNCAG</name>
<dbReference type="Pfam" id="PF19306">
    <property type="entry name" value="WHD_Lhr"/>
    <property type="match status" value="1"/>
</dbReference>
<dbReference type="GO" id="GO:0006281">
    <property type="term" value="P:DNA repair"/>
    <property type="evidence" value="ECO:0007669"/>
    <property type="project" value="UniProtKB-KW"/>
</dbReference>
<comment type="similarity">
    <text evidence="9">Belongs to the Lhr helicase family. Lhr-Core subfamily.</text>
</comment>
<evidence type="ECO:0000256" key="9">
    <source>
        <dbReference type="ARBA" id="ARBA00093467"/>
    </source>
</evidence>
<dbReference type="InterPro" id="IPR027417">
    <property type="entry name" value="P-loop_NTPase"/>
</dbReference>
<evidence type="ECO:0000256" key="2">
    <source>
        <dbReference type="ARBA" id="ARBA00022763"/>
    </source>
</evidence>
<dbReference type="GO" id="GO:0016887">
    <property type="term" value="F:ATP hydrolysis activity"/>
    <property type="evidence" value="ECO:0007669"/>
    <property type="project" value="TreeGrafter"/>
</dbReference>
<evidence type="ECO:0000256" key="6">
    <source>
        <dbReference type="ARBA" id="ARBA00023125"/>
    </source>
</evidence>
<accession>Q649R1</accession>
<dbReference type="CDD" id="cd17922">
    <property type="entry name" value="DEXHc_LHR-like"/>
    <property type="match status" value="1"/>
</dbReference>